<name>A0A0F3GWA8_9BACT</name>
<proteinExistence type="predicted"/>
<dbReference type="AlphaFoldDB" id="A0A0F3GWA8"/>
<evidence type="ECO:0000313" key="2">
    <source>
        <dbReference type="EMBL" id="KJU86175.1"/>
    </source>
</evidence>
<sequence length="50" mass="5306">MSTPFPAIALPLPPDLSTSPLRGQGGRAPLRGGLRGSRAPHSFFSFLLFL</sequence>
<evidence type="ECO:0000313" key="3">
    <source>
        <dbReference type="Proteomes" id="UP000033423"/>
    </source>
</evidence>
<comment type="caution">
    <text evidence="2">The sequence shown here is derived from an EMBL/GenBank/DDBJ whole genome shotgun (WGS) entry which is preliminary data.</text>
</comment>
<feature type="compositionally biased region" description="Low complexity" evidence="1">
    <location>
        <begin position="15"/>
        <end position="33"/>
    </location>
</feature>
<protein>
    <submittedName>
        <fullName evidence="2">Uncharacterized protein</fullName>
    </submittedName>
</protein>
<dbReference type="Proteomes" id="UP000033423">
    <property type="component" value="Unassembled WGS sequence"/>
</dbReference>
<organism evidence="2 3">
    <name type="scientific">Candidatus Magnetobacterium bavaricum</name>
    <dbReference type="NCBI Taxonomy" id="29290"/>
    <lineage>
        <taxon>Bacteria</taxon>
        <taxon>Pseudomonadati</taxon>
        <taxon>Nitrospirota</taxon>
        <taxon>Thermodesulfovibrionia</taxon>
        <taxon>Thermodesulfovibrionales</taxon>
        <taxon>Candidatus Magnetobacteriaceae</taxon>
        <taxon>Candidatus Magnetobacterium</taxon>
    </lineage>
</organism>
<reference evidence="2 3" key="1">
    <citation type="submission" date="2015-02" db="EMBL/GenBank/DDBJ databases">
        <title>Single-cell genomics of uncultivated deep-branching MTB reveals a conserved set of magnetosome genes.</title>
        <authorList>
            <person name="Kolinko S."/>
            <person name="Richter M."/>
            <person name="Glockner F.O."/>
            <person name="Brachmann A."/>
            <person name="Schuler D."/>
        </authorList>
    </citation>
    <scope>NUCLEOTIDE SEQUENCE [LARGE SCALE GENOMIC DNA]</scope>
    <source>
        <strain evidence="2">TM-1</strain>
    </source>
</reference>
<keyword evidence="3" id="KW-1185">Reference proteome</keyword>
<evidence type="ECO:0000256" key="1">
    <source>
        <dbReference type="SAM" id="MobiDB-lite"/>
    </source>
</evidence>
<gene>
    <name evidence="2" type="ORF">MBAV_001631</name>
</gene>
<dbReference type="EMBL" id="LACI01000709">
    <property type="protein sequence ID" value="KJU86175.1"/>
    <property type="molecule type" value="Genomic_DNA"/>
</dbReference>
<feature type="region of interest" description="Disordered" evidence="1">
    <location>
        <begin position="1"/>
        <end position="33"/>
    </location>
</feature>
<accession>A0A0F3GWA8</accession>